<dbReference type="InterPro" id="IPR007487">
    <property type="entry name" value="ABC_transpt-TYRBP-like"/>
</dbReference>
<reference evidence="1 2" key="1">
    <citation type="journal article" date="2016" name="BMC Genomics">
        <title>Combined genomic and structural analyses of a cultured magnetotactic bacterium reveals its niche adaptation to a dynamic environment.</title>
        <authorList>
            <person name="Araujo A.C."/>
            <person name="Morillo V."/>
            <person name="Cypriano J."/>
            <person name="Teixeira L.C."/>
            <person name="Leao P."/>
            <person name="Lyra S."/>
            <person name="Almeida L.G."/>
            <person name="Bazylinski D.A."/>
            <person name="Vasconcellos A.T."/>
            <person name="Abreu F."/>
            <person name="Lins U."/>
        </authorList>
    </citation>
    <scope>NUCLEOTIDE SEQUENCE [LARGE SCALE GENOMIC DNA]</scope>
    <source>
        <strain evidence="1 2">IT-1</strain>
    </source>
</reference>
<dbReference type="Pfam" id="PF04392">
    <property type="entry name" value="ABC_sub_bind"/>
    <property type="match status" value="1"/>
</dbReference>
<organism evidence="1 2">
    <name type="scientific">Magnetofaba australis IT-1</name>
    <dbReference type="NCBI Taxonomy" id="1434232"/>
    <lineage>
        <taxon>Bacteria</taxon>
        <taxon>Pseudomonadati</taxon>
        <taxon>Pseudomonadota</taxon>
        <taxon>Magnetococcia</taxon>
        <taxon>Magnetococcales</taxon>
        <taxon>Magnetococcaceae</taxon>
        <taxon>Magnetofaba</taxon>
    </lineage>
</organism>
<dbReference type="PANTHER" id="PTHR35271:SF1">
    <property type="entry name" value="ABC TRANSPORTER, SUBSTRATE-BINDING LIPOPROTEIN"/>
    <property type="match status" value="1"/>
</dbReference>
<keyword evidence="2" id="KW-1185">Reference proteome</keyword>
<dbReference type="RefSeq" id="WP_158089310.1">
    <property type="nucleotide sequence ID" value="NZ_LVJN01000015.1"/>
</dbReference>
<protein>
    <submittedName>
        <fullName evidence="1">Putative ABC transporter substrate-binding protein-like protein</fullName>
    </submittedName>
</protein>
<dbReference type="InterPro" id="IPR028082">
    <property type="entry name" value="Peripla_BP_I"/>
</dbReference>
<gene>
    <name evidence="1" type="ORF">MAIT1_03960</name>
</gene>
<dbReference type="STRING" id="1434232.MAIT1_03960"/>
<evidence type="ECO:0000313" key="1">
    <source>
        <dbReference type="EMBL" id="OSM07128.1"/>
    </source>
</evidence>
<dbReference type="AlphaFoldDB" id="A0A1Y2K8R4"/>
<dbReference type="Gene3D" id="3.40.50.2300">
    <property type="match status" value="2"/>
</dbReference>
<sequence length="355" mass="38789">MFLRAQADGNATWRSVLLCCVAALMALVGATRALAVPESGRQYRLLIVDSQLGMPYDEIRAALLTTLGDAGYRLGINLNIDLHAIGNDAQQGEALLRKSLDRPYDVVYVGGTAAAIAAQRALAGAARPVVFGAPTDPVGLGLIKTFDAPPTGNFTGVSYPVPPRARLRFVRQLLPKARTFGLVYADMPQSHSYNRWIRKLLATDPEFRDIRVIFRSVPLITGEHGDEEMARLAAPIIEELTEQVDLFLKPNDQMGVRRHLAETLAKLSTKPVIGIVKNDVMDRWGATAVIYPSHESIGQQAAQMIQRLFEGASVADITPQWPKRYGYAVDLNGIRRHHLTAPVGLLQLAGANIIK</sequence>
<name>A0A1Y2K8R4_9PROT</name>
<evidence type="ECO:0000313" key="2">
    <source>
        <dbReference type="Proteomes" id="UP000194003"/>
    </source>
</evidence>
<dbReference type="PANTHER" id="PTHR35271">
    <property type="entry name" value="ABC TRANSPORTER, SUBSTRATE-BINDING LIPOPROTEIN-RELATED"/>
    <property type="match status" value="1"/>
</dbReference>
<dbReference type="Proteomes" id="UP000194003">
    <property type="component" value="Unassembled WGS sequence"/>
</dbReference>
<dbReference type="OrthoDB" id="9776955at2"/>
<dbReference type="SUPFAM" id="SSF53822">
    <property type="entry name" value="Periplasmic binding protein-like I"/>
    <property type="match status" value="1"/>
</dbReference>
<accession>A0A1Y2K8R4</accession>
<dbReference type="EMBL" id="LVJN01000015">
    <property type="protein sequence ID" value="OSM07128.1"/>
    <property type="molecule type" value="Genomic_DNA"/>
</dbReference>
<comment type="caution">
    <text evidence="1">The sequence shown here is derived from an EMBL/GenBank/DDBJ whole genome shotgun (WGS) entry which is preliminary data.</text>
</comment>
<proteinExistence type="predicted"/>